<evidence type="ECO:0000256" key="2">
    <source>
        <dbReference type="ARBA" id="ARBA00005417"/>
    </source>
</evidence>
<dbReference type="CDD" id="cd03257">
    <property type="entry name" value="ABC_NikE_OppD_transporters"/>
    <property type="match status" value="2"/>
</dbReference>
<feature type="domain" description="ABC transporter" evidence="8">
    <location>
        <begin position="305"/>
        <end position="543"/>
    </location>
</feature>
<dbReference type="GO" id="GO:0015833">
    <property type="term" value="P:peptide transport"/>
    <property type="evidence" value="ECO:0007669"/>
    <property type="project" value="InterPro"/>
</dbReference>
<dbReference type="Pfam" id="PF08352">
    <property type="entry name" value="oligo_HPY"/>
    <property type="match status" value="2"/>
</dbReference>
<gene>
    <name evidence="9" type="ORF">C8E99_2669</name>
</gene>
<dbReference type="InterPro" id="IPR027417">
    <property type="entry name" value="P-loop_NTPase"/>
</dbReference>
<evidence type="ECO:0000256" key="1">
    <source>
        <dbReference type="ARBA" id="ARBA00004202"/>
    </source>
</evidence>
<dbReference type="PROSITE" id="PS50893">
    <property type="entry name" value="ABC_TRANSPORTER_2"/>
    <property type="match status" value="2"/>
</dbReference>
<dbReference type="InterPro" id="IPR017871">
    <property type="entry name" value="ABC_transporter-like_CS"/>
</dbReference>
<dbReference type="InterPro" id="IPR013563">
    <property type="entry name" value="Oligopep_ABC_C"/>
</dbReference>
<comment type="similarity">
    <text evidence="2">Belongs to the ABC transporter superfamily.</text>
</comment>
<keyword evidence="5" id="KW-0547">Nucleotide-binding</keyword>
<keyword evidence="10" id="KW-1185">Reference proteome</keyword>
<dbReference type="OrthoDB" id="4008250at2"/>
<evidence type="ECO:0000313" key="9">
    <source>
        <dbReference type="EMBL" id="REE04813.1"/>
    </source>
</evidence>
<evidence type="ECO:0000313" key="10">
    <source>
        <dbReference type="Proteomes" id="UP000256727"/>
    </source>
</evidence>
<dbReference type="GO" id="GO:0016887">
    <property type="term" value="F:ATP hydrolysis activity"/>
    <property type="evidence" value="ECO:0007669"/>
    <property type="project" value="InterPro"/>
</dbReference>
<dbReference type="PANTHER" id="PTHR43297:SF2">
    <property type="entry name" value="DIPEPTIDE TRANSPORT ATP-BINDING PROTEIN DPPD"/>
    <property type="match status" value="1"/>
</dbReference>
<dbReference type="Proteomes" id="UP000256727">
    <property type="component" value="Unassembled WGS sequence"/>
</dbReference>
<name>A0A3D9LIB5_9MICC</name>
<dbReference type="InterPro" id="IPR050388">
    <property type="entry name" value="ABC_Ni/Peptide_Import"/>
</dbReference>
<evidence type="ECO:0000256" key="3">
    <source>
        <dbReference type="ARBA" id="ARBA00022448"/>
    </source>
</evidence>
<dbReference type="Pfam" id="PF00005">
    <property type="entry name" value="ABC_tran"/>
    <property type="match status" value="2"/>
</dbReference>
<dbReference type="RefSeq" id="WP_115932685.1">
    <property type="nucleotide sequence ID" value="NZ_QREH01000001.1"/>
</dbReference>
<dbReference type="InterPro" id="IPR003593">
    <property type="entry name" value="AAA+_ATPase"/>
</dbReference>
<evidence type="ECO:0000256" key="7">
    <source>
        <dbReference type="ARBA" id="ARBA00023136"/>
    </source>
</evidence>
<reference evidence="9 10" key="1">
    <citation type="submission" date="2018-07" db="EMBL/GenBank/DDBJ databases">
        <title>Sequencing the genomes of 1000 actinobacteria strains.</title>
        <authorList>
            <person name="Klenk H.-P."/>
        </authorList>
    </citation>
    <scope>NUCLEOTIDE SEQUENCE [LARGE SCALE GENOMIC DNA]</scope>
    <source>
        <strain evidence="9 10">DSM 14442</strain>
    </source>
</reference>
<dbReference type="PANTHER" id="PTHR43297">
    <property type="entry name" value="OLIGOPEPTIDE TRANSPORT ATP-BINDING PROTEIN APPD"/>
    <property type="match status" value="1"/>
</dbReference>
<accession>A0A3D9LIB5</accession>
<keyword evidence="3" id="KW-0813">Transport</keyword>
<evidence type="ECO:0000256" key="6">
    <source>
        <dbReference type="ARBA" id="ARBA00022840"/>
    </source>
</evidence>
<evidence type="ECO:0000259" key="8">
    <source>
        <dbReference type="PROSITE" id="PS50893"/>
    </source>
</evidence>
<sequence>MTLTTTWPSSPVEGLDEAAASGPIAAEVSGLHLTYVSRQGRTTGVEDVSFAVPRGETVALVGESGSGKSSVVSALAGLLPDNGRIEAGQLTLNGREVTSLTDRQWRPLRGTVLGYVPQDPLGSLDPLMSVGQQIAESVAQARGVGSAEAADAALELLEHVGILDAAHRYRSYPHELSGGQLQRVLIASALAGRPQVLIADEPTSALDVTVQKRILDLLTSLQREFSLTLILVTHDLSLAAERADSVVVLRHGRVVEQGRVDEVLHRPVSEYTRQLFSDVPALNPDKYALRLQESAARRDPAARAISVCGLSRSFVPGVRAVDSVGFEVAAGEIHALVGESGSGKTTIARIVAGLTGFDQGTVEVFGEQLERTPPVVNASPERLQLVYQNPLSALNPRIPVEGLVAEPLRIRGLDRRSALEEARRMLERVGIGRELWRRKASQLSGGQRQRVAISRALVLSPSVLVLDEPTSALDVTVQAQIVDLLFDLREQYGLTFLLISHDLSLIRQVADTVTVLERGALVESGPVRQVFEESTQSYTRALIDAVPHPTREDAR</sequence>
<comment type="caution">
    <text evidence="9">The sequence shown here is derived from an EMBL/GenBank/DDBJ whole genome shotgun (WGS) entry which is preliminary data.</text>
</comment>
<evidence type="ECO:0000256" key="4">
    <source>
        <dbReference type="ARBA" id="ARBA00022475"/>
    </source>
</evidence>
<dbReference type="GO" id="GO:0005524">
    <property type="term" value="F:ATP binding"/>
    <property type="evidence" value="ECO:0007669"/>
    <property type="project" value="UniProtKB-KW"/>
</dbReference>
<dbReference type="GO" id="GO:0005886">
    <property type="term" value="C:plasma membrane"/>
    <property type="evidence" value="ECO:0007669"/>
    <property type="project" value="UniProtKB-SubCell"/>
</dbReference>
<protein>
    <submittedName>
        <fullName evidence="9">Peptide/nickel transport system ATP-binding protein</fullName>
    </submittedName>
</protein>
<dbReference type="SMART" id="SM00382">
    <property type="entry name" value="AAA"/>
    <property type="match status" value="2"/>
</dbReference>
<evidence type="ECO:0000256" key="5">
    <source>
        <dbReference type="ARBA" id="ARBA00022741"/>
    </source>
</evidence>
<keyword evidence="7" id="KW-0472">Membrane</keyword>
<comment type="subcellular location">
    <subcellularLocation>
        <location evidence="1">Cell membrane</location>
        <topology evidence="1">Peripheral membrane protein</topology>
    </subcellularLocation>
</comment>
<dbReference type="InterPro" id="IPR003439">
    <property type="entry name" value="ABC_transporter-like_ATP-bd"/>
</dbReference>
<dbReference type="PROSITE" id="PS00211">
    <property type="entry name" value="ABC_TRANSPORTER_1"/>
    <property type="match status" value="2"/>
</dbReference>
<dbReference type="EMBL" id="QREH01000001">
    <property type="protein sequence ID" value="REE04813.1"/>
    <property type="molecule type" value="Genomic_DNA"/>
</dbReference>
<feature type="domain" description="ABC transporter" evidence="8">
    <location>
        <begin position="28"/>
        <end position="276"/>
    </location>
</feature>
<dbReference type="Gene3D" id="3.40.50.300">
    <property type="entry name" value="P-loop containing nucleotide triphosphate hydrolases"/>
    <property type="match status" value="2"/>
</dbReference>
<keyword evidence="6 9" id="KW-0067">ATP-binding</keyword>
<dbReference type="SUPFAM" id="SSF52540">
    <property type="entry name" value="P-loop containing nucleoside triphosphate hydrolases"/>
    <property type="match status" value="2"/>
</dbReference>
<organism evidence="9 10">
    <name type="scientific">Citricoccus muralis</name>
    <dbReference type="NCBI Taxonomy" id="169134"/>
    <lineage>
        <taxon>Bacteria</taxon>
        <taxon>Bacillati</taxon>
        <taxon>Actinomycetota</taxon>
        <taxon>Actinomycetes</taxon>
        <taxon>Micrococcales</taxon>
        <taxon>Micrococcaceae</taxon>
        <taxon>Citricoccus</taxon>
    </lineage>
</organism>
<proteinExistence type="inferred from homology"/>
<dbReference type="NCBIfam" id="NF008453">
    <property type="entry name" value="PRK11308.1"/>
    <property type="match status" value="2"/>
</dbReference>
<dbReference type="AlphaFoldDB" id="A0A3D9LIB5"/>
<keyword evidence="4" id="KW-1003">Cell membrane</keyword>